<name>A0A9W9ECY1_9HYPO</name>
<evidence type="ECO:0000313" key="2">
    <source>
        <dbReference type="Proteomes" id="UP001140511"/>
    </source>
</evidence>
<keyword evidence="2" id="KW-1185">Reference proteome</keyword>
<proteinExistence type="predicted"/>
<sequence>MAPPYVWTDPLQALALITENPARLSEELSSALSNPDEFETARQRAKTLVEDYQRVSPSDDTAPVLRLFLEKLPKEGQTALISDIITSENLRTLRDHLVDAILKPMKLAGGKQPVTAPSNPLLIEQIELAMTEIEPSYGNVMIMDNSLHAAFGEYSIGLWPMDEDNTYHIRSLDGIGLPSGIPTDREYVQFISHDHQLPLPAKDFLKTHYRIGEILQVSGIGRKIEDELDNSLDDPLNLRRDGSTDLWSILERKMLINV</sequence>
<comment type="caution">
    <text evidence="1">The sequence shown here is derived from an EMBL/GenBank/DDBJ whole genome shotgun (WGS) entry which is preliminary data.</text>
</comment>
<evidence type="ECO:0000313" key="1">
    <source>
        <dbReference type="EMBL" id="KAJ4864400.1"/>
    </source>
</evidence>
<dbReference type="AlphaFoldDB" id="A0A9W9ECY1"/>
<dbReference type="EMBL" id="JAOPEN010000001">
    <property type="protein sequence ID" value="KAJ4864400.1"/>
    <property type="molecule type" value="Genomic_DNA"/>
</dbReference>
<dbReference type="GeneID" id="80862828"/>
<reference evidence="1" key="1">
    <citation type="submission" date="2022-09" db="EMBL/GenBank/DDBJ databases">
        <title>Chromosome-level assembly of Trichoderma breve T069, a fungus used in development of biopesticide product.</title>
        <authorList>
            <person name="Lin R."/>
            <person name="Liu T."/>
        </authorList>
    </citation>
    <scope>NUCLEOTIDE SEQUENCE</scope>
    <source>
        <strain evidence="1">T069</strain>
    </source>
</reference>
<protein>
    <submittedName>
        <fullName evidence="1">Uncharacterized protein</fullName>
    </submittedName>
</protein>
<accession>A0A9W9ECY1</accession>
<dbReference type="Proteomes" id="UP001140511">
    <property type="component" value="Unassembled WGS sequence"/>
</dbReference>
<dbReference type="RefSeq" id="XP_056033456.1">
    <property type="nucleotide sequence ID" value="XM_056168140.1"/>
</dbReference>
<organism evidence="1 2">
    <name type="scientific">Trichoderma breve</name>
    <dbReference type="NCBI Taxonomy" id="2034170"/>
    <lineage>
        <taxon>Eukaryota</taxon>
        <taxon>Fungi</taxon>
        <taxon>Dikarya</taxon>
        <taxon>Ascomycota</taxon>
        <taxon>Pezizomycotina</taxon>
        <taxon>Sordariomycetes</taxon>
        <taxon>Hypocreomycetidae</taxon>
        <taxon>Hypocreales</taxon>
        <taxon>Hypocreaceae</taxon>
        <taxon>Trichoderma</taxon>
    </lineage>
</organism>
<gene>
    <name evidence="1" type="ORF">T069G_00930</name>
</gene>